<accession>R9P0D3</accession>
<dbReference type="EMBL" id="DF238785">
    <property type="protein sequence ID" value="GAC94591.1"/>
    <property type="molecule type" value="Genomic_DNA"/>
</dbReference>
<organism evidence="2 3">
    <name type="scientific">Pseudozyma hubeiensis (strain SY62)</name>
    <name type="common">Yeast</name>
    <dbReference type="NCBI Taxonomy" id="1305764"/>
    <lineage>
        <taxon>Eukaryota</taxon>
        <taxon>Fungi</taxon>
        <taxon>Dikarya</taxon>
        <taxon>Basidiomycota</taxon>
        <taxon>Ustilaginomycotina</taxon>
        <taxon>Ustilaginomycetes</taxon>
        <taxon>Ustilaginales</taxon>
        <taxon>Ustilaginaceae</taxon>
        <taxon>Pseudozyma</taxon>
    </lineage>
</organism>
<evidence type="ECO:0000313" key="2">
    <source>
        <dbReference type="EMBL" id="GAC94591.1"/>
    </source>
</evidence>
<proteinExistence type="predicted"/>
<keyword evidence="2" id="KW-0378">Hydrolase</keyword>
<dbReference type="RefSeq" id="XP_012188178.1">
    <property type="nucleotide sequence ID" value="XM_012332788.1"/>
</dbReference>
<dbReference type="AlphaFoldDB" id="R9P0D3"/>
<protein>
    <submittedName>
        <fullName evidence="2">Glycoside hydrolase</fullName>
    </submittedName>
</protein>
<sequence>MSGCKTERSIGTHASVVGIERSIATAPGHGDCSAHQIESHDQRHHGVGGENEGTTASVQYAQDLSLSTTRTTPRTYLVSLLSRFIAVGLKIATFE</sequence>
<reference evidence="3" key="1">
    <citation type="journal article" date="2013" name="Genome Announc.">
        <title>Draft genome sequence of the basidiomycetous yeast-like fungus Pseudozyma hubeiensis SY62, which produces an abundant amount of the biosurfactant mannosylerythritol lipids.</title>
        <authorList>
            <person name="Konishi M."/>
            <person name="Hatada Y."/>
            <person name="Horiuchi J."/>
        </authorList>
    </citation>
    <scope>NUCLEOTIDE SEQUENCE [LARGE SCALE GENOMIC DNA]</scope>
    <source>
        <strain evidence="3">SY62</strain>
    </source>
</reference>
<dbReference type="Proteomes" id="UP000014071">
    <property type="component" value="Unassembled WGS sequence"/>
</dbReference>
<dbReference type="HOGENOM" id="CLU_2373697_0_0_1"/>
<dbReference type="GeneID" id="24107457"/>
<name>R9P0D3_PSEHS</name>
<gene>
    <name evidence="2" type="ORF">PHSY_002164</name>
</gene>
<evidence type="ECO:0000256" key="1">
    <source>
        <dbReference type="SAM" id="MobiDB-lite"/>
    </source>
</evidence>
<dbReference type="GO" id="GO:0016787">
    <property type="term" value="F:hydrolase activity"/>
    <property type="evidence" value="ECO:0007669"/>
    <property type="project" value="UniProtKB-KW"/>
</dbReference>
<feature type="region of interest" description="Disordered" evidence="1">
    <location>
        <begin position="26"/>
        <end position="55"/>
    </location>
</feature>
<evidence type="ECO:0000313" key="3">
    <source>
        <dbReference type="Proteomes" id="UP000014071"/>
    </source>
</evidence>
<keyword evidence="3" id="KW-1185">Reference proteome</keyword>